<keyword evidence="2" id="KW-1185">Reference proteome</keyword>
<protein>
    <submittedName>
        <fullName evidence="1">Uncharacterized protein</fullName>
    </submittedName>
</protein>
<name>A0A370DC09_9GAMM</name>
<evidence type="ECO:0000313" key="2">
    <source>
        <dbReference type="Proteomes" id="UP000254266"/>
    </source>
</evidence>
<evidence type="ECO:0000313" key="1">
    <source>
        <dbReference type="EMBL" id="RDH82438.1"/>
    </source>
</evidence>
<accession>A0A370DC09</accession>
<dbReference type="AlphaFoldDB" id="A0A370DC09"/>
<organism evidence="1 2">
    <name type="scientific">endosymbiont of Galathealinum brachiosum</name>
    <dbReference type="NCBI Taxonomy" id="2200906"/>
    <lineage>
        <taxon>Bacteria</taxon>
        <taxon>Pseudomonadati</taxon>
        <taxon>Pseudomonadota</taxon>
        <taxon>Gammaproteobacteria</taxon>
        <taxon>sulfur-oxidizing symbionts</taxon>
    </lineage>
</organism>
<sequence>MAISHNEQQTGRKLSINGKIPGQAFLQNHNTSVSINFLQVDETPDYPVTESGLHKLGVMTFSGQQLETNIEIDRNVFEELRKNLMEYGDIEGIHIMITLGILSNEEHWQQNDALTIVQLDYAMKGDS</sequence>
<dbReference type="Proteomes" id="UP000254266">
    <property type="component" value="Unassembled WGS sequence"/>
</dbReference>
<comment type="caution">
    <text evidence="1">The sequence shown here is derived from an EMBL/GenBank/DDBJ whole genome shotgun (WGS) entry which is preliminary data.</text>
</comment>
<proteinExistence type="predicted"/>
<gene>
    <name evidence="1" type="ORF">DIZ80_09095</name>
</gene>
<dbReference type="EMBL" id="QFXC01000011">
    <property type="protein sequence ID" value="RDH82438.1"/>
    <property type="molecule type" value="Genomic_DNA"/>
</dbReference>
<reference evidence="1 2" key="1">
    <citation type="journal article" date="2018" name="ISME J.">
        <title>Endosymbiont genomes yield clues of tubeworm success.</title>
        <authorList>
            <person name="Li Y."/>
            <person name="Liles M.R."/>
            <person name="Halanych K.M."/>
        </authorList>
    </citation>
    <scope>NUCLEOTIDE SEQUENCE [LARGE SCALE GENOMIC DNA]</scope>
    <source>
        <strain evidence="1">A1464</strain>
    </source>
</reference>